<dbReference type="Proteomes" id="UP000037688">
    <property type="component" value="Unassembled WGS sequence"/>
</dbReference>
<organism evidence="1 2">
    <name type="scientific">Paenibacillus xylanivorans</name>
    <dbReference type="NCBI Taxonomy" id="1705561"/>
    <lineage>
        <taxon>Bacteria</taxon>
        <taxon>Bacillati</taxon>
        <taxon>Bacillota</taxon>
        <taxon>Bacilli</taxon>
        <taxon>Bacillales</taxon>
        <taxon>Paenibacillaceae</taxon>
        <taxon>Paenibacillus</taxon>
    </lineage>
</organism>
<reference evidence="1 2" key="1">
    <citation type="submission" date="2015-08" db="EMBL/GenBank/DDBJ databases">
        <title>Draft genome sequence of cellulolytic and xylanolytic Paenibacillus sp. A59, isolated from a decaying forest soil from Patagonia, Argentina.</title>
        <authorList>
            <person name="Ghio S."/>
            <person name="Caceres A.M."/>
            <person name="Talia P."/>
            <person name="Grasso D."/>
            <person name="Campos E."/>
        </authorList>
    </citation>
    <scope>NUCLEOTIDE SEQUENCE [LARGE SCALE GENOMIC DNA]</scope>
    <source>
        <strain evidence="1 2">A59</strain>
    </source>
</reference>
<evidence type="ECO:0000313" key="2">
    <source>
        <dbReference type="Proteomes" id="UP000037688"/>
    </source>
</evidence>
<keyword evidence="2" id="KW-1185">Reference proteome</keyword>
<evidence type="ECO:0000313" key="1">
    <source>
        <dbReference type="EMBL" id="KOY15766.1"/>
    </source>
</evidence>
<dbReference type="PATRIC" id="fig|1705561.3.peg.2696"/>
<protein>
    <submittedName>
        <fullName evidence="1">Uncharacterized protein</fullName>
    </submittedName>
</protein>
<accession>A0A0M9BPN2</accession>
<comment type="caution">
    <text evidence="1">The sequence shown here is derived from an EMBL/GenBank/DDBJ whole genome shotgun (WGS) entry which is preliminary data.</text>
</comment>
<dbReference type="AlphaFoldDB" id="A0A0M9BPN2"/>
<name>A0A0M9BPN2_9BACL</name>
<dbReference type="EMBL" id="LITU01000059">
    <property type="protein sequence ID" value="KOY15766.1"/>
    <property type="molecule type" value="Genomic_DNA"/>
</dbReference>
<gene>
    <name evidence="1" type="ORF">AMS66_13905</name>
</gene>
<sequence>MLPANTRPIERAVNIRLELMYQIMPFALEIYGIHLNHQRYVLSIIPTIGLKAHFITFDIPIELIFGIRFTSL</sequence>
<proteinExistence type="predicted"/>